<comment type="caution">
    <text evidence="1">The sequence shown here is derived from an EMBL/GenBank/DDBJ whole genome shotgun (WGS) entry which is preliminary data.</text>
</comment>
<sequence length="100" mass="11532">MLHTEGLPRDFPPYLYLPCHEDVPDPAEARLLLRQTRDGRTALFAYSALDRLRTCCGEGQPWIVVPVTMLEALQRLDPFQLLLMDVVIPQEYRRPAEVRA</sequence>
<accession>A0ABW8ATY3</accession>
<proteinExistence type="predicted"/>
<organism evidence="1 2">
    <name type="scientific">Spongisporangium articulatum</name>
    <dbReference type="NCBI Taxonomy" id="3362603"/>
    <lineage>
        <taxon>Bacteria</taxon>
        <taxon>Bacillati</taxon>
        <taxon>Actinomycetota</taxon>
        <taxon>Actinomycetes</taxon>
        <taxon>Kineosporiales</taxon>
        <taxon>Kineosporiaceae</taxon>
        <taxon>Spongisporangium</taxon>
    </lineage>
</organism>
<gene>
    <name evidence="1" type="ORF">ACIB24_22545</name>
</gene>
<keyword evidence="2" id="KW-1185">Reference proteome</keyword>
<dbReference type="InterPro" id="IPR049975">
    <property type="entry name" value="SAV_915-like_dom"/>
</dbReference>
<name>A0ABW8ATY3_9ACTN</name>
<evidence type="ECO:0000313" key="2">
    <source>
        <dbReference type="Proteomes" id="UP001612915"/>
    </source>
</evidence>
<reference evidence="1 2" key="1">
    <citation type="submission" date="2024-10" db="EMBL/GenBank/DDBJ databases">
        <title>The Natural Products Discovery Center: Release of the First 8490 Sequenced Strains for Exploring Actinobacteria Biosynthetic Diversity.</title>
        <authorList>
            <person name="Kalkreuter E."/>
            <person name="Kautsar S.A."/>
            <person name="Yang D."/>
            <person name="Bader C.D."/>
            <person name="Teijaro C.N."/>
            <person name="Fluegel L."/>
            <person name="Davis C.M."/>
            <person name="Simpson J.R."/>
            <person name="Lauterbach L."/>
            <person name="Steele A.D."/>
            <person name="Gui C."/>
            <person name="Meng S."/>
            <person name="Li G."/>
            <person name="Viehrig K."/>
            <person name="Ye F."/>
            <person name="Su P."/>
            <person name="Kiefer A.F."/>
            <person name="Nichols A."/>
            <person name="Cepeda A.J."/>
            <person name="Yan W."/>
            <person name="Fan B."/>
            <person name="Jiang Y."/>
            <person name="Adhikari A."/>
            <person name="Zheng C.-J."/>
            <person name="Schuster L."/>
            <person name="Cowan T.M."/>
            <person name="Smanski M.J."/>
            <person name="Chevrette M.G."/>
            <person name="De Carvalho L.P.S."/>
            <person name="Shen B."/>
        </authorList>
    </citation>
    <scope>NUCLEOTIDE SEQUENCE [LARGE SCALE GENOMIC DNA]</scope>
    <source>
        <strain evidence="1 2">NPDC049639</strain>
    </source>
</reference>
<evidence type="ECO:0000313" key="1">
    <source>
        <dbReference type="EMBL" id="MFI7589860.1"/>
    </source>
</evidence>
<protein>
    <submittedName>
        <fullName evidence="1">SAV_915 family protein</fullName>
    </submittedName>
</protein>
<dbReference type="EMBL" id="JBITLV010000010">
    <property type="protein sequence ID" value="MFI7589860.1"/>
    <property type="molecule type" value="Genomic_DNA"/>
</dbReference>
<dbReference type="NCBIfam" id="NF042914">
    <property type="entry name" value="SAV915_dom"/>
    <property type="match status" value="1"/>
</dbReference>
<dbReference type="Proteomes" id="UP001612915">
    <property type="component" value="Unassembled WGS sequence"/>
</dbReference>
<dbReference type="RefSeq" id="WP_398284461.1">
    <property type="nucleotide sequence ID" value="NZ_JBITLV010000010.1"/>
</dbReference>